<dbReference type="GeneID" id="92071493"/>
<name>A0ABR1QZ00_9PEZI</name>
<evidence type="ECO:0008006" key="3">
    <source>
        <dbReference type="Google" id="ProtNLM"/>
    </source>
</evidence>
<dbReference type="Proteomes" id="UP001391051">
    <property type="component" value="Unassembled WGS sequence"/>
</dbReference>
<dbReference type="InterPro" id="IPR036770">
    <property type="entry name" value="Ankyrin_rpt-contain_sf"/>
</dbReference>
<evidence type="ECO:0000313" key="1">
    <source>
        <dbReference type="EMBL" id="KAK7967932.1"/>
    </source>
</evidence>
<accession>A0ABR1QZ00</accession>
<protein>
    <recommendedName>
        <fullName evidence="3">Ankyrin</fullName>
    </recommendedName>
</protein>
<comment type="caution">
    <text evidence="1">The sequence shown here is derived from an EMBL/GenBank/DDBJ whole genome shotgun (WGS) entry which is preliminary data.</text>
</comment>
<organism evidence="1 2">
    <name type="scientific">Apiospora aurea</name>
    <dbReference type="NCBI Taxonomy" id="335848"/>
    <lineage>
        <taxon>Eukaryota</taxon>
        <taxon>Fungi</taxon>
        <taxon>Dikarya</taxon>
        <taxon>Ascomycota</taxon>
        <taxon>Pezizomycotina</taxon>
        <taxon>Sordariomycetes</taxon>
        <taxon>Xylariomycetidae</taxon>
        <taxon>Amphisphaeriales</taxon>
        <taxon>Apiosporaceae</taxon>
        <taxon>Apiospora</taxon>
    </lineage>
</organism>
<gene>
    <name evidence="1" type="ORF">PG986_002209</name>
</gene>
<sequence length="325" mass="36974">MKGLEYALDGRDNATLKLLLDHGAGTNELSDGLYWPKASRRPELCTELFKHGVKTHEAILKPETFILGFKKAIRREDAYMNAYLWQRWLTGLPFPLTFQSFCLLAEALAWARSMDVMSVLIQHGADPSSALGAPSYDYGPHMFQSIRMENLMRFRCSIDANLRSIMDGLTPLERFCYQIYTPTKEYRADDYNRALSLLIDEGEAEINSHGPIYGTPLHICFTSRFGPFGICPGWPDWCVNMFMARKLLERGARVDIRGGRDNMTVVELALQVRNINYMDLVNGVLAAADLPTRAKEDFPDDRAEPEPSFLARHMDAYRPHRIPST</sequence>
<dbReference type="RefSeq" id="XP_066707324.1">
    <property type="nucleotide sequence ID" value="XM_066838431.1"/>
</dbReference>
<proteinExistence type="predicted"/>
<dbReference type="SUPFAM" id="SSF48403">
    <property type="entry name" value="Ankyrin repeat"/>
    <property type="match status" value="1"/>
</dbReference>
<keyword evidence="2" id="KW-1185">Reference proteome</keyword>
<evidence type="ECO:0000313" key="2">
    <source>
        <dbReference type="Proteomes" id="UP001391051"/>
    </source>
</evidence>
<reference evidence="1 2" key="1">
    <citation type="submission" date="2023-01" db="EMBL/GenBank/DDBJ databases">
        <title>Analysis of 21 Apiospora genomes using comparative genomics revels a genus with tremendous synthesis potential of carbohydrate active enzymes and secondary metabolites.</title>
        <authorList>
            <person name="Sorensen T."/>
        </authorList>
    </citation>
    <scope>NUCLEOTIDE SEQUENCE [LARGE SCALE GENOMIC DNA]</scope>
    <source>
        <strain evidence="1 2">CBS 24483</strain>
    </source>
</reference>
<dbReference type="EMBL" id="JAQQWE010000001">
    <property type="protein sequence ID" value="KAK7967932.1"/>
    <property type="molecule type" value="Genomic_DNA"/>
</dbReference>
<dbReference type="Gene3D" id="1.25.40.20">
    <property type="entry name" value="Ankyrin repeat-containing domain"/>
    <property type="match status" value="1"/>
</dbReference>